<organism evidence="3 4">
    <name type="scientific">Panagrolaimus superbus</name>
    <dbReference type="NCBI Taxonomy" id="310955"/>
    <lineage>
        <taxon>Eukaryota</taxon>
        <taxon>Metazoa</taxon>
        <taxon>Ecdysozoa</taxon>
        <taxon>Nematoda</taxon>
        <taxon>Chromadorea</taxon>
        <taxon>Rhabditida</taxon>
        <taxon>Tylenchina</taxon>
        <taxon>Panagrolaimomorpha</taxon>
        <taxon>Panagrolaimoidea</taxon>
        <taxon>Panagrolaimidae</taxon>
        <taxon>Panagrolaimus</taxon>
    </lineage>
</organism>
<dbReference type="AlphaFoldDB" id="A0A914Y474"/>
<feature type="compositionally biased region" description="Polar residues" evidence="2">
    <location>
        <begin position="202"/>
        <end position="252"/>
    </location>
</feature>
<keyword evidence="1" id="KW-0175">Coiled coil</keyword>
<proteinExistence type="predicted"/>
<dbReference type="WBParaSite" id="PSU_v2.g14031.t1">
    <property type="protein sequence ID" value="PSU_v2.g14031.t1"/>
    <property type="gene ID" value="PSU_v2.g14031"/>
</dbReference>
<protein>
    <submittedName>
        <fullName evidence="4">Uncharacterized protein</fullName>
    </submittedName>
</protein>
<evidence type="ECO:0000256" key="2">
    <source>
        <dbReference type="SAM" id="MobiDB-lite"/>
    </source>
</evidence>
<dbReference type="Proteomes" id="UP000887577">
    <property type="component" value="Unplaced"/>
</dbReference>
<dbReference type="PANTHER" id="PTHR23159">
    <property type="entry name" value="CENTROSOMAL PROTEIN 2"/>
    <property type="match status" value="1"/>
</dbReference>
<dbReference type="PANTHER" id="PTHR23159:SF31">
    <property type="entry name" value="CENTROSOME-ASSOCIATED PROTEIN CEP250 ISOFORM X1"/>
    <property type="match status" value="1"/>
</dbReference>
<feature type="coiled-coil region" evidence="1">
    <location>
        <begin position="340"/>
        <end position="546"/>
    </location>
</feature>
<evidence type="ECO:0000313" key="4">
    <source>
        <dbReference type="WBParaSite" id="PSU_v2.g14031.t1"/>
    </source>
</evidence>
<feature type="compositionally biased region" description="Polar residues" evidence="2">
    <location>
        <begin position="874"/>
        <end position="885"/>
    </location>
</feature>
<evidence type="ECO:0000313" key="3">
    <source>
        <dbReference type="Proteomes" id="UP000887577"/>
    </source>
</evidence>
<feature type="region of interest" description="Disordered" evidence="2">
    <location>
        <begin position="158"/>
        <end position="252"/>
    </location>
</feature>
<sequence>MSELKSPNENLPMDGDTPKDGTDKAVPNLLHDPRVRHGVYRDRFIDAVPANQRRDPECMDISDEESDNGLRNVAAPVPVRQPLPRASNVTFNASESQFGRNMLRNSRLNNHSGAIRTTFPNLVMDDELFGIFIPALPSSETLLPRSLVTNPPNVLSRIQNSSGLLPPPPPPPINLQQSPQNPAARVPLPSFIPAPMGHHSTVRSSVDTLPSSSKVGPSASRASTDVIPSNTTAPNNSQFMSPTELQQQHESNASLTNENYYESTLLQSGSFLEAARHHYDNRVFHKLYNDYKKMNNSKENDKNVKTNVLKGLKHLICDRDTLRDELTKREREMANMGVQLKNQESTIKGLKELKENADIKAKKAEEEKEELKKEVKNSKQLLEAKMVHESVQKQNLEKTKEKNERLLDENDTLKKAIENSKKSYEQEIQKLKDQIKAEQDEKNVLKEEMKKTEDKAIKDAQEIKKYRAKKKESETENNRLKLELEAVKRENQKKDEQIMRMEKDQKLLAQSNKDLIEKVNEADQKLKELQDRLSDAAKEKAEAKKEGKAEAEAAVKPTLDKFNQHKKALKSLFRDVKIAEILSKKRKRREFAAVRTDTVSDAGPSSAKKPRIDNASETSNVRPRSNPPVAIISSNPISNAQPARANSATSRDGAADASLFANNGINSLMQQMGSNTPPVPLNNVPFASSSMNIPQFNHSGVPVTQYRPRYAFMQHQVDQRPQYQYAPHHHQQNRPQMQNVVQTSDIQSPLQLLEASATKIFHSNFHVTHENAENVFQSLPEDSRNILRKYAQEVMKTSNSHANPMIQMIIRQIQIQRQQLQWQQQQYNFVRLQQQQPPPPQFVNDRRQSATRTINSGSFSNSRSSRNRTVEVPRSSQCQPNQSIMPQRWEHPFPQLGCTSFQPPPQQNPPRQQQNPPTQNHQPQPQPVQNPVANPNRPIIPSTAIVSHSTPVLVQALNSSNVNNVENEVQRLIEICHPSRRELNGYVRLRRFNIPIIDESFYYTPNDLDLTFRESNRNFVRR</sequence>
<reference evidence="4" key="1">
    <citation type="submission" date="2022-11" db="UniProtKB">
        <authorList>
            <consortium name="WormBaseParasite"/>
        </authorList>
    </citation>
    <scope>IDENTIFICATION</scope>
</reference>
<feature type="compositionally biased region" description="Polar residues" evidence="2">
    <location>
        <begin position="632"/>
        <end position="650"/>
    </location>
</feature>
<feature type="region of interest" description="Disordered" evidence="2">
    <location>
        <begin position="1"/>
        <end position="32"/>
    </location>
</feature>
<name>A0A914Y474_9BILA</name>
<feature type="compositionally biased region" description="Low complexity" evidence="2">
    <location>
        <begin position="855"/>
        <end position="864"/>
    </location>
</feature>
<feature type="region of interest" description="Disordered" evidence="2">
    <location>
        <begin position="835"/>
        <end position="939"/>
    </location>
</feature>
<feature type="compositionally biased region" description="Low complexity" evidence="2">
    <location>
        <begin position="909"/>
        <end position="937"/>
    </location>
</feature>
<keyword evidence="3" id="KW-1185">Reference proteome</keyword>
<accession>A0A914Y474</accession>
<evidence type="ECO:0000256" key="1">
    <source>
        <dbReference type="SAM" id="Coils"/>
    </source>
</evidence>
<feature type="region of interest" description="Disordered" evidence="2">
    <location>
        <begin position="595"/>
        <end position="651"/>
    </location>
</feature>